<dbReference type="AlphaFoldDB" id="A0A812P010"/>
<evidence type="ECO:0000313" key="1">
    <source>
        <dbReference type="EMBL" id="CAE7339241.1"/>
    </source>
</evidence>
<dbReference type="OrthoDB" id="424947at2759"/>
<accession>A0A812P010</accession>
<name>A0A812P010_SYMPI</name>
<sequence length="203" mass="23137">EDSISILQQDTQLIVFLKNREQGKPASEDWSIVQALFLVGKHWREQKEKSPSQVTQPLRVVLLGSMLDAMLNRVKQLETDPQLREVAEKRGLVDKKEYASSDQPHLTLKEVTESLATLKMLTVHPRVISRFHAMRKLTAEMTSEIVPFTLEIQNRSQESQQAFYLLGKISRNSCTHLILATLRPAKLGRSPLANTVDRLLQDL</sequence>
<keyword evidence="2" id="KW-1185">Reference proteome</keyword>
<gene>
    <name evidence="1" type="ORF">SPIL2461_LOCUS7967</name>
</gene>
<organism evidence="1 2">
    <name type="scientific">Symbiodinium pilosum</name>
    <name type="common">Dinoflagellate</name>
    <dbReference type="NCBI Taxonomy" id="2952"/>
    <lineage>
        <taxon>Eukaryota</taxon>
        <taxon>Sar</taxon>
        <taxon>Alveolata</taxon>
        <taxon>Dinophyceae</taxon>
        <taxon>Suessiales</taxon>
        <taxon>Symbiodiniaceae</taxon>
        <taxon>Symbiodinium</taxon>
    </lineage>
</organism>
<feature type="non-terminal residue" evidence="1">
    <location>
        <position position="203"/>
    </location>
</feature>
<comment type="caution">
    <text evidence="1">The sequence shown here is derived from an EMBL/GenBank/DDBJ whole genome shotgun (WGS) entry which is preliminary data.</text>
</comment>
<protein>
    <submittedName>
        <fullName evidence="1">Uncharacterized protein</fullName>
    </submittedName>
</protein>
<evidence type="ECO:0000313" key="2">
    <source>
        <dbReference type="Proteomes" id="UP000649617"/>
    </source>
</evidence>
<dbReference type="Proteomes" id="UP000649617">
    <property type="component" value="Unassembled WGS sequence"/>
</dbReference>
<proteinExistence type="predicted"/>
<dbReference type="EMBL" id="CAJNIZ010012859">
    <property type="protein sequence ID" value="CAE7339241.1"/>
    <property type="molecule type" value="Genomic_DNA"/>
</dbReference>
<reference evidence="1" key="1">
    <citation type="submission" date="2021-02" db="EMBL/GenBank/DDBJ databases">
        <authorList>
            <person name="Dougan E. K."/>
            <person name="Rhodes N."/>
            <person name="Thang M."/>
            <person name="Chan C."/>
        </authorList>
    </citation>
    <scope>NUCLEOTIDE SEQUENCE</scope>
</reference>